<evidence type="ECO:0000313" key="2">
    <source>
        <dbReference type="Proteomes" id="UP000256919"/>
    </source>
</evidence>
<comment type="caution">
    <text evidence="1">The sequence shown here is derived from an EMBL/GenBank/DDBJ whole genome shotgun (WGS) entry which is preliminary data.</text>
</comment>
<protein>
    <submittedName>
        <fullName evidence="1">Uncharacterized protein</fullName>
    </submittedName>
</protein>
<organism evidence="1 2">
    <name type="scientific">Winogradskyella pacifica</name>
    <dbReference type="NCBI Taxonomy" id="664642"/>
    <lineage>
        <taxon>Bacteria</taxon>
        <taxon>Pseudomonadati</taxon>
        <taxon>Bacteroidota</taxon>
        <taxon>Flavobacteriia</taxon>
        <taxon>Flavobacteriales</taxon>
        <taxon>Flavobacteriaceae</taxon>
        <taxon>Winogradskyella</taxon>
    </lineage>
</organism>
<dbReference type="Proteomes" id="UP000256919">
    <property type="component" value="Unassembled WGS sequence"/>
</dbReference>
<accession>A0A3D9NB37</accession>
<gene>
    <name evidence="1" type="ORF">DFQ09_101524</name>
</gene>
<proteinExistence type="predicted"/>
<dbReference type="AlphaFoldDB" id="A0A3D9NB37"/>
<dbReference type="EMBL" id="QREI01000001">
    <property type="protein sequence ID" value="REE27689.1"/>
    <property type="molecule type" value="Genomic_DNA"/>
</dbReference>
<dbReference type="OrthoDB" id="7433394at2"/>
<dbReference type="RefSeq" id="WP_115808024.1">
    <property type="nucleotide sequence ID" value="NZ_QREI01000001.1"/>
</dbReference>
<evidence type="ECO:0000313" key="1">
    <source>
        <dbReference type="EMBL" id="REE27689.1"/>
    </source>
</evidence>
<keyword evidence="2" id="KW-1185">Reference proteome</keyword>
<reference evidence="1 2" key="1">
    <citation type="submission" date="2018-07" db="EMBL/GenBank/DDBJ databases">
        <title>Genomic Encyclopedia of Type Strains, Phase III (KMG-III): the genomes of soil and plant-associated and newly described type strains.</title>
        <authorList>
            <person name="Whitman W."/>
        </authorList>
    </citation>
    <scope>NUCLEOTIDE SEQUENCE [LARGE SCALE GENOMIC DNA]</scope>
    <source>
        <strain evidence="1 2">CECT 7948</strain>
    </source>
</reference>
<name>A0A3D9NB37_9FLAO</name>
<sequence>MKIRFLVLLLFVSKIGLSQSETLDPLKISNINTLISLFEAKNIDQLAKHINYPLNREYPLPSIKNEVDFKQRFSEVFDDKLVALIVNSKTEQWEEVGWRGIMLNDGIIWIDSTNGKIKAINYESETERKNRTALIAMDKENLHSSLKAFENPTLKFKTKNHLIRIDQLASNTYRYASWNITDNESSKPDLILNDGYYEFQGNGGNYAIIFTNELHTYTIYRNSISKDEEPKVTLEVLKSDQVVLTENGKLMDKN</sequence>